<dbReference type="EMBL" id="FOCE01000006">
    <property type="protein sequence ID" value="SEN64237.1"/>
    <property type="molecule type" value="Genomic_DNA"/>
</dbReference>
<evidence type="ECO:0000313" key="2">
    <source>
        <dbReference type="EMBL" id="SEN64237.1"/>
    </source>
</evidence>
<dbReference type="Pfam" id="PF10028">
    <property type="entry name" value="DUF2270"/>
    <property type="match status" value="1"/>
</dbReference>
<dbReference type="PIRSF" id="PIRSF015000">
    <property type="entry name" value="UCP01500"/>
    <property type="match status" value="1"/>
</dbReference>
<feature type="transmembrane region" description="Helical" evidence="1">
    <location>
        <begin position="42"/>
        <end position="60"/>
    </location>
</feature>
<feature type="transmembrane region" description="Helical" evidence="1">
    <location>
        <begin position="66"/>
        <end position="83"/>
    </location>
</feature>
<name>A0A1H8I7R0_9RHOB</name>
<feature type="transmembrane region" description="Helical" evidence="1">
    <location>
        <begin position="189"/>
        <end position="209"/>
    </location>
</feature>
<proteinExistence type="predicted"/>
<sequence>MTDKRKSCAAEEFSAAEIGALAHLYRGEVYRSTVWRTRLDTTTNWSVVTLGVALSITYSSAGASPLPLVLVGVLILFFLALEARRYRYFNVWRARSRWIETHFYVPMLIDGDLHTEDDWQRVLAEDYSKPQYHVSYMVAVARRVRSNYMWILLIQSLAYCGKLMVHPVPVASLDDFVTRADIGPIPGEVILALGAVYIVTWAGLAIWVTRKDAQRSRIRGGGRGSSMG</sequence>
<evidence type="ECO:0000256" key="1">
    <source>
        <dbReference type="SAM" id="Phobius"/>
    </source>
</evidence>
<keyword evidence="1" id="KW-0472">Membrane</keyword>
<dbReference type="OrthoDB" id="9815569at2"/>
<dbReference type="Proteomes" id="UP000198761">
    <property type="component" value="Unassembled WGS sequence"/>
</dbReference>
<keyword evidence="1" id="KW-1133">Transmembrane helix</keyword>
<feature type="transmembrane region" description="Helical" evidence="1">
    <location>
        <begin position="148"/>
        <end position="169"/>
    </location>
</feature>
<organism evidence="2 3">
    <name type="scientific">Gemmobacter aquatilis</name>
    <dbReference type="NCBI Taxonomy" id="933059"/>
    <lineage>
        <taxon>Bacteria</taxon>
        <taxon>Pseudomonadati</taxon>
        <taxon>Pseudomonadota</taxon>
        <taxon>Alphaproteobacteria</taxon>
        <taxon>Rhodobacterales</taxon>
        <taxon>Paracoccaceae</taxon>
        <taxon>Gemmobacter</taxon>
    </lineage>
</organism>
<dbReference type="STRING" id="933059.SAMN04488103_106142"/>
<dbReference type="AlphaFoldDB" id="A0A1H8I7R0"/>
<keyword evidence="3" id="KW-1185">Reference proteome</keyword>
<protein>
    <submittedName>
        <fullName evidence="2">Uncharacterized membrane protein</fullName>
    </submittedName>
</protein>
<dbReference type="InterPro" id="IPR014470">
    <property type="entry name" value="UCP01500"/>
</dbReference>
<keyword evidence="1" id="KW-0812">Transmembrane</keyword>
<reference evidence="2 3" key="1">
    <citation type="submission" date="2016-10" db="EMBL/GenBank/DDBJ databases">
        <authorList>
            <person name="de Groot N.N."/>
        </authorList>
    </citation>
    <scope>NUCLEOTIDE SEQUENCE [LARGE SCALE GENOMIC DNA]</scope>
    <source>
        <strain evidence="2 3">DSM 3857</strain>
    </source>
</reference>
<evidence type="ECO:0000313" key="3">
    <source>
        <dbReference type="Proteomes" id="UP000198761"/>
    </source>
</evidence>
<gene>
    <name evidence="2" type="ORF">SAMN04488103_106142</name>
</gene>
<accession>A0A1H8I7R0</accession>
<dbReference type="RefSeq" id="WP_091301727.1">
    <property type="nucleotide sequence ID" value="NZ_FOCE01000006.1"/>
</dbReference>